<evidence type="ECO:0000259" key="8">
    <source>
        <dbReference type="Pfam" id="PF01171"/>
    </source>
</evidence>
<dbReference type="EC" id="6.3.4.19" evidence="7"/>
<feature type="domain" description="tRNA(Ile)-lysidine/2-thiocytidine synthase N-terminal" evidence="8">
    <location>
        <begin position="27"/>
        <end position="204"/>
    </location>
</feature>
<dbReference type="PANTHER" id="PTHR43033:SF1">
    <property type="entry name" value="TRNA(ILE)-LYSIDINE SYNTHASE-RELATED"/>
    <property type="match status" value="1"/>
</dbReference>
<keyword evidence="11" id="KW-1185">Reference proteome</keyword>
<evidence type="ECO:0000256" key="4">
    <source>
        <dbReference type="ARBA" id="ARBA00022741"/>
    </source>
</evidence>
<dbReference type="CDD" id="cd01992">
    <property type="entry name" value="TilS_N"/>
    <property type="match status" value="1"/>
</dbReference>
<dbReference type="InterPro" id="IPR011063">
    <property type="entry name" value="TilS/TtcA_N"/>
</dbReference>
<comment type="subcellular location">
    <subcellularLocation>
        <location evidence="7">Cytoplasm</location>
    </subcellularLocation>
</comment>
<dbReference type="SUPFAM" id="SSF82829">
    <property type="entry name" value="MesJ substrate recognition domain-like"/>
    <property type="match status" value="1"/>
</dbReference>
<comment type="caution">
    <text evidence="10">The sequence shown here is derived from an EMBL/GenBank/DDBJ whole genome shotgun (WGS) entry which is preliminary data.</text>
</comment>
<comment type="domain">
    <text evidence="7">The N-terminal region contains the highly conserved SGGXDS motif, predicted to be a P-loop motif involved in ATP binding.</text>
</comment>
<dbReference type="InterPro" id="IPR015262">
    <property type="entry name" value="tRNA_Ile_lys_synt_subst-bd"/>
</dbReference>
<comment type="catalytic activity">
    <reaction evidence="6 7">
        <text>cytidine(34) in tRNA(Ile2) + L-lysine + ATP = lysidine(34) in tRNA(Ile2) + AMP + diphosphate + H(+)</text>
        <dbReference type="Rhea" id="RHEA:43744"/>
        <dbReference type="Rhea" id="RHEA-COMP:10625"/>
        <dbReference type="Rhea" id="RHEA-COMP:10670"/>
        <dbReference type="ChEBI" id="CHEBI:15378"/>
        <dbReference type="ChEBI" id="CHEBI:30616"/>
        <dbReference type="ChEBI" id="CHEBI:32551"/>
        <dbReference type="ChEBI" id="CHEBI:33019"/>
        <dbReference type="ChEBI" id="CHEBI:82748"/>
        <dbReference type="ChEBI" id="CHEBI:83665"/>
        <dbReference type="ChEBI" id="CHEBI:456215"/>
        <dbReference type="EC" id="6.3.4.19"/>
    </reaction>
</comment>
<dbReference type="PANTHER" id="PTHR43033">
    <property type="entry name" value="TRNA(ILE)-LYSIDINE SYNTHASE-RELATED"/>
    <property type="match status" value="1"/>
</dbReference>
<evidence type="ECO:0000256" key="3">
    <source>
        <dbReference type="ARBA" id="ARBA00022694"/>
    </source>
</evidence>
<dbReference type="HAMAP" id="MF_01161">
    <property type="entry name" value="tRNA_Ile_lys_synt"/>
    <property type="match status" value="1"/>
</dbReference>
<evidence type="ECO:0000259" key="9">
    <source>
        <dbReference type="Pfam" id="PF09179"/>
    </source>
</evidence>
<dbReference type="InterPro" id="IPR014729">
    <property type="entry name" value="Rossmann-like_a/b/a_fold"/>
</dbReference>
<proteinExistence type="inferred from homology"/>
<comment type="function">
    <text evidence="7">Ligates lysine onto the cytidine present at position 34 of the AUA codon-specific tRNA(Ile) that contains the anticodon CAU, in an ATP-dependent manner. Cytidine is converted to lysidine, thus changing the amino acid specificity of the tRNA from methionine to isoleucine.</text>
</comment>
<dbReference type="Gene3D" id="1.20.59.20">
    <property type="match status" value="1"/>
</dbReference>
<evidence type="ECO:0000256" key="7">
    <source>
        <dbReference type="HAMAP-Rule" id="MF_01161"/>
    </source>
</evidence>
<feature type="binding site" evidence="7">
    <location>
        <begin position="32"/>
        <end position="37"/>
    </location>
    <ligand>
        <name>ATP</name>
        <dbReference type="ChEBI" id="CHEBI:30616"/>
    </ligand>
</feature>
<comment type="similarity">
    <text evidence="7">Belongs to the tRNA(Ile)-lysidine synthase family.</text>
</comment>
<evidence type="ECO:0000256" key="1">
    <source>
        <dbReference type="ARBA" id="ARBA00022490"/>
    </source>
</evidence>
<evidence type="ECO:0000256" key="2">
    <source>
        <dbReference type="ARBA" id="ARBA00022598"/>
    </source>
</evidence>
<keyword evidence="2 7" id="KW-0436">Ligase</keyword>
<sequence length="326" mass="34420">MGGEPASMACRRAVRAELADLAPGTLVLAACSGGADSLALAAALAWVAPRAGLRAGAVCVDHRLQEDSAAVAGRAAATCRELGLDPVHVVSVTVATDSPSGLEAAARTARHTALTATAADLGRAVVVLLGHTADDQAEQVLLGLTRGSGARSLAGMPRRRDCFRRPLLDLDRTTTEASCDELGLTPWRDPHNDEPAYLRVRARAALADLTRDLGPGVRAGLLRTAELARADADFLEGEAQRHTARLGTPPWAVADLEKLPQALRGRVWRAALLAAGAPPTDLTRDHVRECDRLLTHWHGQGPITVPGRVWVRRSQGLIHVDADPYG</sequence>
<keyword evidence="5 7" id="KW-0067">ATP-binding</keyword>
<organism evidence="10 11">
    <name type="scientific">Nostocoides vanveenii</name>
    <dbReference type="NCBI Taxonomy" id="330835"/>
    <lineage>
        <taxon>Bacteria</taxon>
        <taxon>Bacillati</taxon>
        <taxon>Actinomycetota</taxon>
        <taxon>Actinomycetes</taxon>
        <taxon>Micrococcales</taxon>
        <taxon>Intrasporangiaceae</taxon>
        <taxon>Nostocoides</taxon>
    </lineage>
</organism>
<evidence type="ECO:0000313" key="11">
    <source>
        <dbReference type="Proteomes" id="UP001501475"/>
    </source>
</evidence>
<dbReference type="Pfam" id="PF09179">
    <property type="entry name" value="TilS"/>
    <property type="match status" value="1"/>
</dbReference>
<dbReference type="Pfam" id="PF01171">
    <property type="entry name" value="ATP_bind_3"/>
    <property type="match status" value="1"/>
</dbReference>
<evidence type="ECO:0000256" key="6">
    <source>
        <dbReference type="ARBA" id="ARBA00048539"/>
    </source>
</evidence>
<name>A0ABN2KJ14_9MICO</name>
<gene>
    <name evidence="7 10" type="primary">tilS</name>
    <name evidence="10" type="ORF">GCM10009810_16200</name>
</gene>
<dbReference type="SUPFAM" id="SSF52402">
    <property type="entry name" value="Adenine nucleotide alpha hydrolases-like"/>
    <property type="match status" value="1"/>
</dbReference>
<dbReference type="EMBL" id="BAAAPN010000043">
    <property type="protein sequence ID" value="GAA1757566.1"/>
    <property type="molecule type" value="Genomic_DNA"/>
</dbReference>
<reference evidence="10 11" key="1">
    <citation type="journal article" date="2019" name="Int. J. Syst. Evol. Microbiol.">
        <title>The Global Catalogue of Microorganisms (GCM) 10K type strain sequencing project: providing services to taxonomists for standard genome sequencing and annotation.</title>
        <authorList>
            <consortium name="The Broad Institute Genomics Platform"/>
            <consortium name="The Broad Institute Genome Sequencing Center for Infectious Disease"/>
            <person name="Wu L."/>
            <person name="Ma J."/>
        </authorList>
    </citation>
    <scope>NUCLEOTIDE SEQUENCE [LARGE SCALE GENOMIC DNA]</scope>
    <source>
        <strain evidence="10 11">JCM 15591</strain>
    </source>
</reference>
<feature type="domain" description="tRNA(Ile)-lysidine synthase substrate-binding" evidence="9">
    <location>
        <begin position="253"/>
        <end position="317"/>
    </location>
</feature>
<evidence type="ECO:0000256" key="5">
    <source>
        <dbReference type="ARBA" id="ARBA00022840"/>
    </source>
</evidence>
<dbReference type="InterPro" id="IPR012795">
    <property type="entry name" value="tRNA_Ile_lys_synt_N"/>
</dbReference>
<dbReference type="Proteomes" id="UP001501475">
    <property type="component" value="Unassembled WGS sequence"/>
</dbReference>
<accession>A0ABN2KJ14</accession>
<dbReference type="InterPro" id="IPR012094">
    <property type="entry name" value="tRNA_Ile_lys_synt"/>
</dbReference>
<dbReference type="Gene3D" id="3.40.50.620">
    <property type="entry name" value="HUPs"/>
    <property type="match status" value="1"/>
</dbReference>
<keyword evidence="4 7" id="KW-0547">Nucleotide-binding</keyword>
<dbReference type="NCBIfam" id="TIGR02432">
    <property type="entry name" value="lysidine_TilS_N"/>
    <property type="match status" value="1"/>
</dbReference>
<dbReference type="RefSeq" id="WP_344064590.1">
    <property type="nucleotide sequence ID" value="NZ_BAAAPN010000043.1"/>
</dbReference>
<protein>
    <recommendedName>
        <fullName evidence="7">tRNA(Ile)-lysidine synthase</fullName>
        <ecNumber evidence="7">6.3.4.19</ecNumber>
    </recommendedName>
    <alternativeName>
        <fullName evidence="7">tRNA(Ile)-2-lysyl-cytidine synthase</fullName>
    </alternativeName>
    <alternativeName>
        <fullName evidence="7">tRNA(Ile)-lysidine synthetase</fullName>
    </alternativeName>
</protein>
<keyword evidence="3 7" id="KW-0819">tRNA processing</keyword>
<keyword evidence="1 7" id="KW-0963">Cytoplasm</keyword>
<evidence type="ECO:0000313" key="10">
    <source>
        <dbReference type="EMBL" id="GAA1757566.1"/>
    </source>
</evidence>